<evidence type="ECO:0000313" key="5">
    <source>
        <dbReference type="Proteomes" id="UP000541636"/>
    </source>
</evidence>
<gene>
    <name evidence="4" type="ORF">HF690_04955</name>
</gene>
<dbReference type="SUPFAM" id="SSF56925">
    <property type="entry name" value="OMPA-like"/>
    <property type="match status" value="1"/>
</dbReference>
<keyword evidence="1 2" id="KW-0732">Signal</keyword>
<evidence type="ECO:0000313" key="4">
    <source>
        <dbReference type="EMBL" id="NKZ38305.1"/>
    </source>
</evidence>
<organism evidence="4 5">
    <name type="scientific">Oleiagrimonas citrea</name>
    <dbReference type="NCBI Taxonomy" id="1665687"/>
    <lineage>
        <taxon>Bacteria</taxon>
        <taxon>Pseudomonadati</taxon>
        <taxon>Pseudomonadota</taxon>
        <taxon>Gammaproteobacteria</taxon>
        <taxon>Lysobacterales</taxon>
        <taxon>Rhodanobacteraceae</taxon>
        <taxon>Oleiagrimonas</taxon>
    </lineage>
</organism>
<dbReference type="AlphaFoldDB" id="A0A846ZJ41"/>
<feature type="domain" description="Outer membrane protein beta-barrel" evidence="3">
    <location>
        <begin position="5"/>
        <end position="204"/>
    </location>
</feature>
<feature type="chain" id="PRO_5032737619" evidence="2">
    <location>
        <begin position="20"/>
        <end position="204"/>
    </location>
</feature>
<proteinExistence type="predicted"/>
<comment type="caution">
    <text evidence="4">The sequence shown here is derived from an EMBL/GenBank/DDBJ whole genome shotgun (WGS) entry which is preliminary data.</text>
</comment>
<reference evidence="4 5" key="1">
    <citation type="journal article" date="2017" name="Int. J. Syst. Evol. Microbiol.">
        <title>Oleiagrimonas citrea sp. nov., a marine bacterium isolated from tidal flat sediment and emended description of the genus Oleiagrimonas Fang et al. 2015 and Oleiagrimonas soli.</title>
        <authorList>
            <person name="Yang S.H."/>
            <person name="Seo H.S."/>
            <person name="Seong C.N."/>
            <person name="Kwon K.K."/>
        </authorList>
    </citation>
    <scope>NUCLEOTIDE SEQUENCE [LARGE SCALE GENOMIC DNA]</scope>
    <source>
        <strain evidence="4 5">MEBiC09124</strain>
    </source>
</reference>
<dbReference type="Proteomes" id="UP000541636">
    <property type="component" value="Unassembled WGS sequence"/>
</dbReference>
<feature type="signal peptide" evidence="2">
    <location>
        <begin position="1"/>
        <end position="19"/>
    </location>
</feature>
<dbReference type="InterPro" id="IPR011250">
    <property type="entry name" value="OMP/PagP_B-barrel"/>
</dbReference>
<evidence type="ECO:0000256" key="2">
    <source>
        <dbReference type="SAM" id="SignalP"/>
    </source>
</evidence>
<dbReference type="Gene3D" id="2.40.160.20">
    <property type="match status" value="1"/>
</dbReference>
<evidence type="ECO:0000259" key="3">
    <source>
        <dbReference type="Pfam" id="PF13505"/>
    </source>
</evidence>
<keyword evidence="5" id="KW-1185">Reference proteome</keyword>
<dbReference type="InterPro" id="IPR027385">
    <property type="entry name" value="Beta-barrel_OMP"/>
</dbReference>
<evidence type="ECO:0000256" key="1">
    <source>
        <dbReference type="ARBA" id="ARBA00022729"/>
    </source>
</evidence>
<dbReference type="EMBL" id="JAAZQD010000002">
    <property type="protein sequence ID" value="NKZ38305.1"/>
    <property type="molecule type" value="Genomic_DNA"/>
</dbReference>
<sequence length="204" mass="22606">MITLALLCTGICATATAQAQNPNGWFVNAGVGTPHYDAKLNGFKVDGSNSSTSFQMNAGWRWQTIGVEAGYVDLGNLHNSLDSNDFAKYPYGTPYSSVNYKLSTDGWTLGLNGHFNPTDKWYVSARGGLFMWKARSNETVVPTGSTAERYSSTNRSTDWYAGVGTGMDVNRHVSLGVNFDYYKMKKDSLNIGNRMYSVNFEYRF</sequence>
<name>A0A846ZJ41_9GAMM</name>
<accession>A0A846ZJ41</accession>
<protein>
    <submittedName>
        <fullName evidence="4">Porin family protein</fullName>
    </submittedName>
</protein>
<dbReference type="RefSeq" id="WP_168608957.1">
    <property type="nucleotide sequence ID" value="NZ_JAAZQD010000002.1"/>
</dbReference>
<dbReference type="Pfam" id="PF13505">
    <property type="entry name" value="OMP_b-brl"/>
    <property type="match status" value="1"/>
</dbReference>